<comment type="caution">
    <text evidence="12">The sequence shown here is derived from an EMBL/GenBank/DDBJ whole genome shotgun (WGS) entry which is preliminary data.</text>
</comment>
<evidence type="ECO:0000256" key="10">
    <source>
        <dbReference type="ARBA" id="ARBA00023136"/>
    </source>
</evidence>
<dbReference type="EMBL" id="JAYDYQ010001088">
    <property type="protein sequence ID" value="KAK4489636.1"/>
    <property type="molecule type" value="Genomic_DNA"/>
</dbReference>
<keyword evidence="9" id="KW-0503">Monooxygenase</keyword>
<evidence type="ECO:0000313" key="13">
    <source>
        <dbReference type="Proteomes" id="UP001291926"/>
    </source>
</evidence>
<gene>
    <name evidence="12" type="ORF">RD792_005448</name>
</gene>
<keyword evidence="8" id="KW-0408">Iron</keyword>
<sequence length="645" mass="73451">MFKYKLYRGEHHSRDKQEETKKLMNLIIVFLVLVVLWALFHVLRSNSGYRRSAKLAPGPYPFPIIGNILQMGRIPHLTLAKLSKTYGPLMSLHLGSMYSVVVTSPEMAKEILQKNDIVFSSRTIQSAAQVHDHHNKSMAFLPVGSQWNKIRRICREQLFSIQCLEASQGLRQEKLRQLCDYVQECCHSGQVVDIGKVVFTTTLNLMSVTLFSVDFSNYGRSDSINEWEQAIKGVMNVIGVPNFADFFPVLKLVDPQGLKRQADFYFEKLLGMFEDLINQRLESRITSPKKKDLLEILLDSSQESEYHNLSCLDIKHLLLFNFTNFLTLTFPLMSVHLGSMYTVVVTSPEMAKEILQKNDIVFSSRTIQSAAQVHDHHNKSMAFLPVGSQWNKIRRICREQLFSIQCLEASQGFRQEKLRQLCDYVQECCHSGQVVDIGKVVFTTTLNLMSVTLFSVDFSNYGRSDSINEWEQAIKGVMNVIGVPNFSDFFPVLKLVDPQGLKRQADFYFGKLLGMFEDLINQRLESRITSPKKKDLLEILLDSSQESEYHNLSCLDIKHLLLDLTVGGSDTTATTIEWTMTELLRNPNIMAIAKDELKTVLGGNKQAKESDILKLPYLQAIIDIGEKFGLALHRAPPLKALPIKR</sequence>
<evidence type="ECO:0000256" key="5">
    <source>
        <dbReference type="ARBA" id="ARBA00022723"/>
    </source>
</evidence>
<feature type="transmembrane region" description="Helical" evidence="11">
    <location>
        <begin position="23"/>
        <end position="43"/>
    </location>
</feature>
<dbReference type="InterPro" id="IPR002401">
    <property type="entry name" value="Cyt_P450_E_grp-I"/>
</dbReference>
<evidence type="ECO:0000256" key="8">
    <source>
        <dbReference type="ARBA" id="ARBA00023004"/>
    </source>
</evidence>
<keyword evidence="13" id="KW-1185">Reference proteome</keyword>
<dbReference type="Gene3D" id="1.10.630.10">
    <property type="entry name" value="Cytochrome P450"/>
    <property type="match status" value="2"/>
</dbReference>
<reference evidence="12 13" key="1">
    <citation type="journal article" date="2023" name="bioRxiv">
        <title>Genome report: Whole genome sequence and annotation of Penstemon davidsonii.</title>
        <authorList>
            <person name="Ostevik K.L."/>
            <person name="Alabady M."/>
            <person name="Zhang M."/>
            <person name="Rausher M.D."/>
        </authorList>
    </citation>
    <scope>NUCLEOTIDE SEQUENCE [LARGE SCALE GENOMIC DNA]</scope>
    <source>
        <strain evidence="12">DNT005</strain>
        <tissue evidence="12">Whole leaf</tissue>
    </source>
</reference>
<dbReference type="InterPro" id="IPR036396">
    <property type="entry name" value="Cyt_P450_sf"/>
</dbReference>
<evidence type="ECO:0000256" key="9">
    <source>
        <dbReference type="ARBA" id="ARBA00023033"/>
    </source>
</evidence>
<evidence type="ECO:0000313" key="12">
    <source>
        <dbReference type="EMBL" id="KAK4489636.1"/>
    </source>
</evidence>
<evidence type="ECO:0000256" key="2">
    <source>
        <dbReference type="ARBA" id="ARBA00010617"/>
    </source>
</evidence>
<dbReference type="PANTHER" id="PTHR47950:SF4">
    <property type="entry name" value="GERANIOL 8-HYDROXYLASE-LIKE"/>
    <property type="match status" value="1"/>
</dbReference>
<keyword evidence="3" id="KW-0349">Heme</keyword>
<evidence type="ECO:0000256" key="7">
    <source>
        <dbReference type="ARBA" id="ARBA00023002"/>
    </source>
</evidence>
<accession>A0ABR0DL12</accession>
<name>A0ABR0DL12_9LAMI</name>
<dbReference type="Proteomes" id="UP001291926">
    <property type="component" value="Unassembled WGS sequence"/>
</dbReference>
<proteinExistence type="inferred from homology"/>
<dbReference type="PANTHER" id="PTHR47950">
    <property type="entry name" value="CYTOCHROME P450, FAMILY 76, SUBFAMILY C, POLYPEPTIDE 5-RELATED"/>
    <property type="match status" value="1"/>
</dbReference>
<dbReference type="Pfam" id="PF00067">
    <property type="entry name" value="p450"/>
    <property type="match status" value="2"/>
</dbReference>
<dbReference type="InterPro" id="IPR001128">
    <property type="entry name" value="Cyt_P450"/>
</dbReference>
<evidence type="ECO:0000256" key="6">
    <source>
        <dbReference type="ARBA" id="ARBA00022989"/>
    </source>
</evidence>
<dbReference type="SUPFAM" id="SSF48264">
    <property type="entry name" value="Cytochrome P450"/>
    <property type="match status" value="2"/>
</dbReference>
<evidence type="ECO:0000256" key="3">
    <source>
        <dbReference type="ARBA" id="ARBA00022617"/>
    </source>
</evidence>
<keyword evidence="7" id="KW-0560">Oxidoreductase</keyword>
<protein>
    <recommendedName>
        <fullName evidence="14">Cytochrome P450</fullName>
    </recommendedName>
</protein>
<dbReference type="PRINTS" id="PR00463">
    <property type="entry name" value="EP450I"/>
</dbReference>
<comment type="subcellular location">
    <subcellularLocation>
        <location evidence="1">Membrane</location>
        <topology evidence="1">Single-pass membrane protein</topology>
    </subcellularLocation>
</comment>
<evidence type="ECO:0008006" key="14">
    <source>
        <dbReference type="Google" id="ProtNLM"/>
    </source>
</evidence>
<keyword evidence="4 11" id="KW-0812">Transmembrane</keyword>
<keyword evidence="6 11" id="KW-1133">Transmembrane helix</keyword>
<keyword evidence="5" id="KW-0479">Metal-binding</keyword>
<comment type="similarity">
    <text evidence="2">Belongs to the cytochrome P450 family.</text>
</comment>
<evidence type="ECO:0000256" key="4">
    <source>
        <dbReference type="ARBA" id="ARBA00022692"/>
    </source>
</evidence>
<evidence type="ECO:0000256" key="1">
    <source>
        <dbReference type="ARBA" id="ARBA00004167"/>
    </source>
</evidence>
<keyword evidence="10 11" id="KW-0472">Membrane</keyword>
<organism evidence="12 13">
    <name type="scientific">Penstemon davidsonii</name>
    <dbReference type="NCBI Taxonomy" id="160366"/>
    <lineage>
        <taxon>Eukaryota</taxon>
        <taxon>Viridiplantae</taxon>
        <taxon>Streptophyta</taxon>
        <taxon>Embryophyta</taxon>
        <taxon>Tracheophyta</taxon>
        <taxon>Spermatophyta</taxon>
        <taxon>Magnoliopsida</taxon>
        <taxon>eudicotyledons</taxon>
        <taxon>Gunneridae</taxon>
        <taxon>Pentapetalae</taxon>
        <taxon>asterids</taxon>
        <taxon>lamiids</taxon>
        <taxon>Lamiales</taxon>
        <taxon>Plantaginaceae</taxon>
        <taxon>Cheloneae</taxon>
        <taxon>Penstemon</taxon>
    </lineage>
</organism>
<evidence type="ECO:0000256" key="11">
    <source>
        <dbReference type="SAM" id="Phobius"/>
    </source>
</evidence>